<dbReference type="EMBL" id="CP001744">
    <property type="protein sequence ID" value="ADG67352.1"/>
    <property type="molecule type" value="Genomic_DNA"/>
</dbReference>
<evidence type="ECO:0000256" key="5">
    <source>
        <dbReference type="ARBA" id="ARBA00022801"/>
    </source>
</evidence>
<dbReference type="InterPro" id="IPR024607">
    <property type="entry name" value="Sulfatase_CS"/>
</dbReference>
<proteinExistence type="inferred from homology"/>
<comment type="cofactor">
    <cofactor evidence="1">
        <name>Ca(2+)</name>
        <dbReference type="ChEBI" id="CHEBI:29108"/>
    </cofactor>
</comment>
<dbReference type="PANTHER" id="PTHR42693">
    <property type="entry name" value="ARYLSULFATASE FAMILY MEMBER"/>
    <property type="match status" value="1"/>
</dbReference>
<dbReference type="Proteomes" id="UP000002220">
    <property type="component" value="Chromosome"/>
</dbReference>
<protein>
    <submittedName>
        <fullName evidence="8">Sulfatase</fullName>
    </submittedName>
</protein>
<dbReference type="PROSITE" id="PS00149">
    <property type="entry name" value="SULFATASE_2"/>
    <property type="match status" value="1"/>
</dbReference>
<evidence type="ECO:0000313" key="9">
    <source>
        <dbReference type="Proteomes" id="UP000002220"/>
    </source>
</evidence>
<organism evidence="8 9">
    <name type="scientific">Planctopirus limnophila (strain ATCC 43296 / DSM 3776 / IFAM 1008 / Mu 290)</name>
    <name type="common">Planctomyces limnophilus</name>
    <dbReference type="NCBI Taxonomy" id="521674"/>
    <lineage>
        <taxon>Bacteria</taxon>
        <taxon>Pseudomonadati</taxon>
        <taxon>Planctomycetota</taxon>
        <taxon>Planctomycetia</taxon>
        <taxon>Planctomycetales</taxon>
        <taxon>Planctomycetaceae</taxon>
        <taxon>Planctopirus</taxon>
    </lineage>
</organism>
<evidence type="ECO:0000256" key="6">
    <source>
        <dbReference type="ARBA" id="ARBA00022837"/>
    </source>
</evidence>
<evidence type="ECO:0000256" key="2">
    <source>
        <dbReference type="ARBA" id="ARBA00008779"/>
    </source>
</evidence>
<dbReference type="InterPro" id="IPR000917">
    <property type="entry name" value="Sulfatase_N"/>
</dbReference>
<dbReference type="GO" id="GO:0046872">
    <property type="term" value="F:metal ion binding"/>
    <property type="evidence" value="ECO:0007669"/>
    <property type="project" value="UniProtKB-KW"/>
</dbReference>
<dbReference type="STRING" id="521674.Plim_1519"/>
<name>D5SW67_PLAL2</name>
<feature type="domain" description="Sulfatase N-terminal" evidence="7">
    <location>
        <begin position="51"/>
        <end position="407"/>
    </location>
</feature>
<keyword evidence="4" id="KW-0732">Signal</keyword>
<evidence type="ECO:0000259" key="7">
    <source>
        <dbReference type="Pfam" id="PF00884"/>
    </source>
</evidence>
<keyword evidence="6" id="KW-0106">Calcium</keyword>
<dbReference type="GO" id="GO:0004065">
    <property type="term" value="F:arylsulfatase activity"/>
    <property type="evidence" value="ECO:0007669"/>
    <property type="project" value="TreeGrafter"/>
</dbReference>
<dbReference type="AlphaFoldDB" id="D5SW67"/>
<dbReference type="Pfam" id="PF00884">
    <property type="entry name" value="Sulfatase"/>
    <property type="match status" value="1"/>
</dbReference>
<keyword evidence="3" id="KW-0479">Metal-binding</keyword>
<sequence length="537" mass="60169">MNFLHPVSRVLSGGQYLLLAGLCLMEVLFAKGLLANQNSSTPQPTAEDRRPHLVLILADDMTYDAMSLFDRREVQTPHLDALARRGTLFTHAANMGSWSPAVCIASRSMLLTGRTLWKAEKSHKQLSHLASQELLWPQRLKKAGYRTFISGKWHLPVPPEKVFNQAVHIRPGMPADKPAGYNRPLEDTKDVWSASDKTFGGYWEGGTHWSEVLANDAETFLASHARANSPILMYLAFNAPHDPRQAPQEFLDQYTASHLKLPAPFLPRYPFAEAMGCPPSLRDERLAPFPRTEAAIRQHLKEYYALITHLDAQVGKILRAIESSGTQRETIIAFTADHGLAIGQHGLMGKQNLYDHSTRVPLFFVSIPAGSSAKSPHRETTIPEGKKVTRPVYLQSVAATFLDLAGMPLLPEEEYPSLLPLIQETTNIDGATSQNFQNLRLAKETDSSSAKDWDDDLIGSYLNRQRSITSDGMKLILYPEANAERLYNLKTDPLEQTDLSEDESHCAIRNQLRERLIQWQKTLEDPLHLNGKDNASR</sequence>
<dbReference type="HOGENOM" id="CLU_006332_9_3_0"/>
<dbReference type="SUPFAM" id="SSF53649">
    <property type="entry name" value="Alkaline phosphatase-like"/>
    <property type="match status" value="1"/>
</dbReference>
<dbReference type="eggNOG" id="COG3119">
    <property type="taxonomic scope" value="Bacteria"/>
</dbReference>
<evidence type="ECO:0000313" key="8">
    <source>
        <dbReference type="EMBL" id="ADG67352.1"/>
    </source>
</evidence>
<dbReference type="Gene3D" id="3.40.720.10">
    <property type="entry name" value="Alkaline Phosphatase, subunit A"/>
    <property type="match status" value="1"/>
</dbReference>
<keyword evidence="9" id="KW-1185">Reference proteome</keyword>
<gene>
    <name evidence="8" type="ordered locus">Plim_1519</name>
</gene>
<reference evidence="8 9" key="1">
    <citation type="journal article" date="2010" name="Stand. Genomic Sci.">
        <title>Complete genome sequence of Planctomyces limnophilus type strain (Mu 290).</title>
        <authorList>
            <person name="Labutti K."/>
            <person name="Sikorski J."/>
            <person name="Schneider S."/>
            <person name="Nolan M."/>
            <person name="Lucas S."/>
            <person name="Glavina Del Rio T."/>
            <person name="Tice H."/>
            <person name="Cheng J.F."/>
            <person name="Goodwin L."/>
            <person name="Pitluck S."/>
            <person name="Liolios K."/>
            <person name="Ivanova N."/>
            <person name="Mavromatis K."/>
            <person name="Mikhailova N."/>
            <person name="Pati A."/>
            <person name="Chen A."/>
            <person name="Palaniappan K."/>
            <person name="Land M."/>
            <person name="Hauser L."/>
            <person name="Chang Y.J."/>
            <person name="Jeffries C.D."/>
            <person name="Tindall B.J."/>
            <person name="Rohde M."/>
            <person name="Goker M."/>
            <person name="Woyke T."/>
            <person name="Bristow J."/>
            <person name="Eisen J.A."/>
            <person name="Markowitz V."/>
            <person name="Hugenholtz P."/>
            <person name="Kyrpides N.C."/>
            <person name="Klenk H.P."/>
            <person name="Lapidus A."/>
        </authorList>
    </citation>
    <scope>NUCLEOTIDE SEQUENCE [LARGE SCALE GENOMIC DNA]</scope>
    <source>
        <strain evidence="9">ATCC 43296 / DSM 3776 / IFAM 1008 / 290</strain>
    </source>
</reference>
<dbReference type="RefSeq" id="WP_013109783.1">
    <property type="nucleotide sequence ID" value="NC_014148.1"/>
</dbReference>
<dbReference type="InterPro" id="IPR050738">
    <property type="entry name" value="Sulfatase"/>
</dbReference>
<dbReference type="CDD" id="cd16155">
    <property type="entry name" value="sulfatase_like"/>
    <property type="match status" value="1"/>
</dbReference>
<evidence type="ECO:0000256" key="3">
    <source>
        <dbReference type="ARBA" id="ARBA00022723"/>
    </source>
</evidence>
<accession>D5SW67</accession>
<comment type="similarity">
    <text evidence="2">Belongs to the sulfatase family.</text>
</comment>
<evidence type="ECO:0000256" key="1">
    <source>
        <dbReference type="ARBA" id="ARBA00001913"/>
    </source>
</evidence>
<dbReference type="InterPro" id="IPR017850">
    <property type="entry name" value="Alkaline_phosphatase_core_sf"/>
</dbReference>
<keyword evidence="5" id="KW-0378">Hydrolase</keyword>
<dbReference type="OrthoDB" id="9762324at2"/>
<evidence type="ECO:0000256" key="4">
    <source>
        <dbReference type="ARBA" id="ARBA00022729"/>
    </source>
</evidence>
<dbReference type="KEGG" id="plm:Plim_1519"/>
<dbReference type="PANTHER" id="PTHR42693:SF42">
    <property type="entry name" value="ARYLSULFATASE G"/>
    <property type="match status" value="1"/>
</dbReference>